<evidence type="ECO:0000313" key="2">
    <source>
        <dbReference type="Proteomes" id="UP000029641"/>
    </source>
</evidence>
<evidence type="ECO:0000313" key="1">
    <source>
        <dbReference type="EMBL" id="GAL68516.1"/>
    </source>
</evidence>
<organism evidence="1 2">
    <name type="scientific">Jejuia pallidilutea</name>
    <dbReference type="NCBI Taxonomy" id="504487"/>
    <lineage>
        <taxon>Bacteria</taxon>
        <taxon>Pseudomonadati</taxon>
        <taxon>Bacteroidota</taxon>
        <taxon>Flavobacteriia</taxon>
        <taxon>Flavobacteriales</taxon>
        <taxon>Flavobacteriaceae</taxon>
        <taxon>Jejuia</taxon>
    </lineage>
</organism>
<proteinExistence type="predicted"/>
<dbReference type="EMBL" id="BBNR01000021">
    <property type="protein sequence ID" value="GAL68516.1"/>
    <property type="molecule type" value="Genomic_DNA"/>
</dbReference>
<comment type="caution">
    <text evidence="1">The sequence shown here is derived from an EMBL/GenBank/DDBJ whole genome shotgun (WGS) entry which is preliminary data.</text>
</comment>
<dbReference type="AlphaFoldDB" id="A0A090VUX9"/>
<reference evidence="1 2" key="1">
    <citation type="journal article" date="2014" name="Genome Announc.">
        <title>Draft Genome Sequence of Marine Flavobacterium Jejuia pallidilutea Strain 11shimoA1 and Pigmentation Mutants.</title>
        <authorList>
            <person name="Takatani N."/>
            <person name="Nakanishi M."/>
            <person name="Meirelles P."/>
            <person name="Mino S."/>
            <person name="Suda W."/>
            <person name="Oshima K."/>
            <person name="Hattori M."/>
            <person name="Ohkuma M."/>
            <person name="Hosokawa M."/>
            <person name="Miyashita K."/>
            <person name="Thompson F.L."/>
            <person name="Niwa A."/>
            <person name="Sawabe T."/>
            <person name="Sawabe T."/>
        </authorList>
    </citation>
    <scope>NUCLEOTIDE SEQUENCE [LARGE SCALE GENOMIC DNA]</scope>
    <source>
        <strain evidence="1 2">JCM 19301</strain>
    </source>
</reference>
<accession>A0A090VUX9</accession>
<name>A0A090VUX9_9FLAO</name>
<sequence length="55" mass="6330">MELFEELVNTASNTDFKIAIVYARLATDLANKTQNKTWQPKFNEMKGRIHATCLN</sequence>
<gene>
    <name evidence="1" type="ORF">JCM19301_1914</name>
</gene>
<protein>
    <recommendedName>
        <fullName evidence="3">Resolvase/invertase-type recombinase catalytic domain-containing protein</fullName>
    </recommendedName>
</protein>
<dbReference type="Proteomes" id="UP000029641">
    <property type="component" value="Unassembled WGS sequence"/>
</dbReference>
<evidence type="ECO:0008006" key="3">
    <source>
        <dbReference type="Google" id="ProtNLM"/>
    </source>
</evidence>